<dbReference type="Gene3D" id="1.10.486.10">
    <property type="entry name" value="PCRA, domain 4"/>
    <property type="match status" value="1"/>
</dbReference>
<dbReference type="GO" id="GO:0003677">
    <property type="term" value="F:DNA binding"/>
    <property type="evidence" value="ECO:0007669"/>
    <property type="project" value="UniProtKB-KW"/>
</dbReference>
<dbReference type="InterPro" id="IPR013986">
    <property type="entry name" value="DExx_box_DNA_helicase_dom_sf"/>
</dbReference>
<dbReference type="InterPro" id="IPR027417">
    <property type="entry name" value="P-loop_NTPase"/>
</dbReference>
<reference evidence="15 18" key="2">
    <citation type="journal article" date="2016" name="Front. Microbiol.">
        <title>Genomic Resource of Rice Seed Associated Bacteria.</title>
        <authorList>
            <person name="Midha S."/>
            <person name="Bansal K."/>
            <person name="Sharma S."/>
            <person name="Kumar N."/>
            <person name="Patil P.P."/>
            <person name="Chaudhry V."/>
            <person name="Patil P.B."/>
        </authorList>
    </citation>
    <scope>NUCLEOTIDE SEQUENCE [LARGE SCALE GENOMIC DNA]</scope>
    <source>
        <strain evidence="15 18">RSA11</strain>
    </source>
</reference>
<dbReference type="InterPro" id="IPR014016">
    <property type="entry name" value="UvrD-like_ATP-bd"/>
</dbReference>
<evidence type="ECO:0000256" key="11">
    <source>
        <dbReference type="PROSITE-ProRule" id="PRU00560"/>
    </source>
</evidence>
<dbReference type="GO" id="GO:0033202">
    <property type="term" value="C:DNA helicase complex"/>
    <property type="evidence" value="ECO:0007669"/>
    <property type="project" value="TreeGrafter"/>
</dbReference>
<proteinExistence type="inferred from homology"/>
<evidence type="ECO:0000256" key="5">
    <source>
        <dbReference type="ARBA" id="ARBA00022840"/>
    </source>
</evidence>
<evidence type="ECO:0000256" key="8">
    <source>
        <dbReference type="ARBA" id="ARBA00034617"/>
    </source>
</evidence>
<sequence>MHEDFFEQMERLTGIQLNPVQQQAIEHDHGPLLLLASPGSGKTTTLNFKIAYLILQKKIEPHRILGLTFSKAAAREMADRFYHLFHELIGTTAAFSTIHSFAFQVVRDHTSQQRLSYTIIEGPMDQQHPNVPHKRMLLRRIFQEINRSVITDDQMDELLRMISFVKNRLLSLKEIKAVPTTIKHFPDIYVAYEQFKSRDPLHPLLDFDDMLTYANTILEQDRRLLQHYQRRFDYILTDESQDTSLVQHQLVEKLALPHNRLCVVADDDQTLYSWRGADASKILHFKDTYPNATILYMEQNYRSSQDIVSVANQFIQRNKARYPKQMFTENAAVRPIILETLPTYEDQTRYLLNQLRTETNYREVAILYRNNASSINVMNALDQANIPFYIKDVDHKFFSHWILKDILNFMTFAQDPTDIDVLATIHTKFAGYISKAQLSQLQQFGTGESVFDLLINKIEMKFYQKKQLQQMKRTFASIQTVRPSAALSLIRHELGYEKNLRKMSESLGFSLDHLLETLNTIDNIASDVPTLLAFRERITHLEQLMRDAKQNKNQNAVTLSTFHSAKGLEFDRVFMIDLVSGILPSADTIKAYKNGQLDDMEEAARLFYVGMTRARHELHLLSYRFKSKSFDVSPFVEDVHRLVTPDAAKRKVERKRTAVTARASVPPLPITENMRVSHTAFGPGTVLHLVDDVLEISFDQGMKKQLSLQVCSENALLEIL</sequence>
<reference evidence="16 19" key="3">
    <citation type="submission" date="2023-12" db="EMBL/GenBank/DDBJ databases">
        <authorList>
            <person name="Easwaran N."/>
            <person name="Lazarus H.P.S."/>
        </authorList>
    </citation>
    <scope>NUCLEOTIDE SEQUENCE [LARGE SCALE GENOMIC DNA]</scope>
    <source>
        <strain evidence="16 19">VIT-2023</strain>
    </source>
</reference>
<dbReference type="RefSeq" id="WP_023467360.1">
    <property type="nucleotide sequence ID" value="NZ_FMYN01000002.1"/>
</dbReference>
<dbReference type="GO" id="GO:0005829">
    <property type="term" value="C:cytosol"/>
    <property type="evidence" value="ECO:0007669"/>
    <property type="project" value="TreeGrafter"/>
</dbReference>
<dbReference type="Gene3D" id="3.40.50.300">
    <property type="entry name" value="P-loop containing nucleotide triphosphate hydrolases"/>
    <property type="match status" value="2"/>
</dbReference>
<evidence type="ECO:0000313" key="19">
    <source>
        <dbReference type="Proteomes" id="UP001387110"/>
    </source>
</evidence>
<evidence type="ECO:0000256" key="3">
    <source>
        <dbReference type="ARBA" id="ARBA00022801"/>
    </source>
</evidence>
<evidence type="ECO:0000313" key="14">
    <source>
        <dbReference type="EMBL" id="KSU49048.1"/>
    </source>
</evidence>
<evidence type="ECO:0000256" key="6">
    <source>
        <dbReference type="ARBA" id="ARBA00023125"/>
    </source>
</evidence>
<dbReference type="InterPro" id="IPR014017">
    <property type="entry name" value="DNA_helicase_UvrD-like_C"/>
</dbReference>
<evidence type="ECO:0000313" key="16">
    <source>
        <dbReference type="EMBL" id="MEI4462281.1"/>
    </source>
</evidence>
<dbReference type="PROSITE" id="PS51217">
    <property type="entry name" value="UVRD_HELICASE_CTER"/>
    <property type="match status" value="1"/>
</dbReference>
<dbReference type="EMBL" id="LNQL01000002">
    <property type="protein sequence ID" value="KSU49048.1"/>
    <property type="molecule type" value="Genomic_DNA"/>
</dbReference>
<name>A0A0V8GFJ7_9BACL</name>
<evidence type="ECO:0000313" key="15">
    <source>
        <dbReference type="EMBL" id="KTR25580.1"/>
    </source>
</evidence>
<evidence type="ECO:0000256" key="1">
    <source>
        <dbReference type="ARBA" id="ARBA00009922"/>
    </source>
</evidence>
<dbReference type="InterPro" id="IPR000212">
    <property type="entry name" value="DNA_helicase_UvrD/REP"/>
</dbReference>
<dbReference type="EC" id="5.6.2.4" evidence="9"/>
<keyword evidence="19" id="KW-1185">Reference proteome</keyword>
<dbReference type="GO" id="GO:0005524">
    <property type="term" value="F:ATP binding"/>
    <property type="evidence" value="ECO:0007669"/>
    <property type="project" value="UniProtKB-UniRule"/>
</dbReference>
<gene>
    <name evidence="14" type="ORF">AS033_06630</name>
    <name evidence="15" type="ORF">RSA11_14820</name>
    <name evidence="16" type="ORF">SZL87_07605</name>
</gene>
<comment type="catalytic activity">
    <reaction evidence="8">
        <text>Couples ATP hydrolysis with the unwinding of duplex DNA by translocating in the 3'-5' direction.</text>
        <dbReference type="EC" id="5.6.2.4"/>
    </reaction>
</comment>
<keyword evidence="6" id="KW-0238">DNA-binding</keyword>
<dbReference type="AlphaFoldDB" id="A0A0V8GFJ7"/>
<comment type="caution">
    <text evidence="14">The sequence shown here is derived from an EMBL/GenBank/DDBJ whole genome shotgun (WGS) entry which is preliminary data.</text>
</comment>
<evidence type="ECO:0000259" key="12">
    <source>
        <dbReference type="PROSITE" id="PS51198"/>
    </source>
</evidence>
<evidence type="ECO:0000256" key="7">
    <source>
        <dbReference type="ARBA" id="ARBA00023235"/>
    </source>
</evidence>
<dbReference type="Pfam" id="PF13361">
    <property type="entry name" value="UvrD_C"/>
    <property type="match status" value="1"/>
</dbReference>
<keyword evidence="4 11" id="KW-0347">Helicase</keyword>
<dbReference type="EMBL" id="LDQV01000035">
    <property type="protein sequence ID" value="KTR25580.1"/>
    <property type="molecule type" value="Genomic_DNA"/>
</dbReference>
<dbReference type="GO" id="GO:0043138">
    <property type="term" value="F:3'-5' DNA helicase activity"/>
    <property type="evidence" value="ECO:0007669"/>
    <property type="project" value="UniProtKB-EC"/>
</dbReference>
<dbReference type="EMBL" id="JBAWKY010000002">
    <property type="protein sequence ID" value="MEI4462281.1"/>
    <property type="molecule type" value="Genomic_DNA"/>
</dbReference>
<evidence type="ECO:0000313" key="18">
    <source>
        <dbReference type="Proteomes" id="UP000072605"/>
    </source>
</evidence>
<dbReference type="CDD" id="cd17932">
    <property type="entry name" value="DEXQc_UvrD"/>
    <property type="match status" value="1"/>
</dbReference>
<dbReference type="PANTHER" id="PTHR11070:SF2">
    <property type="entry name" value="ATP-DEPENDENT DNA HELICASE SRS2"/>
    <property type="match status" value="1"/>
</dbReference>
<dbReference type="PANTHER" id="PTHR11070">
    <property type="entry name" value="UVRD / RECB / PCRA DNA HELICASE FAMILY MEMBER"/>
    <property type="match status" value="1"/>
</dbReference>
<protein>
    <recommendedName>
        <fullName evidence="9">DNA 3'-5' helicase</fullName>
        <ecNumber evidence="9">5.6.2.4</ecNumber>
    </recommendedName>
</protein>
<evidence type="ECO:0000259" key="13">
    <source>
        <dbReference type="PROSITE" id="PS51217"/>
    </source>
</evidence>
<evidence type="ECO:0000313" key="17">
    <source>
        <dbReference type="Proteomes" id="UP000053797"/>
    </source>
</evidence>
<feature type="domain" description="UvrD-like helicase ATP-binding" evidence="12">
    <location>
        <begin position="15"/>
        <end position="304"/>
    </location>
</feature>
<dbReference type="GO" id="GO:0000725">
    <property type="term" value="P:recombinational repair"/>
    <property type="evidence" value="ECO:0007669"/>
    <property type="project" value="TreeGrafter"/>
</dbReference>
<reference evidence="14 17" key="1">
    <citation type="journal article" date="2015" name="Int. J. Syst. Evol. Microbiol.">
        <title>Exiguobacterium enclense sp. nov., isolated from sediment.</title>
        <authorList>
            <person name="Dastager S.G."/>
            <person name="Mawlankar R."/>
            <person name="Sonalkar V.V."/>
            <person name="Thorat M.N."/>
            <person name="Mual P."/>
            <person name="Verma A."/>
            <person name="Krishnamurthi S."/>
            <person name="Tang S.K."/>
            <person name="Li W.J."/>
        </authorList>
    </citation>
    <scope>NUCLEOTIDE SEQUENCE [LARGE SCALE GENOMIC DNA]</scope>
    <source>
        <strain evidence="14 17">NIO-1109</strain>
    </source>
</reference>
<keyword evidence="2 11" id="KW-0547">Nucleotide-binding</keyword>
<feature type="binding site" evidence="11">
    <location>
        <begin position="36"/>
        <end position="43"/>
    </location>
    <ligand>
        <name>ATP</name>
        <dbReference type="ChEBI" id="CHEBI:30616"/>
    </ligand>
</feature>
<dbReference type="Proteomes" id="UP000053797">
    <property type="component" value="Unassembled WGS sequence"/>
</dbReference>
<comment type="similarity">
    <text evidence="1">Belongs to the helicase family. UvrD subfamily.</text>
</comment>
<dbReference type="Gene3D" id="1.10.10.160">
    <property type="match status" value="1"/>
</dbReference>
<dbReference type="SUPFAM" id="SSF52540">
    <property type="entry name" value="P-loop containing nucleoside triphosphate hydrolases"/>
    <property type="match status" value="1"/>
</dbReference>
<dbReference type="OrthoDB" id="9810135at2"/>
<evidence type="ECO:0000256" key="9">
    <source>
        <dbReference type="ARBA" id="ARBA00034808"/>
    </source>
</evidence>
<comment type="catalytic activity">
    <reaction evidence="10">
        <text>ATP + H2O = ADP + phosphate + H(+)</text>
        <dbReference type="Rhea" id="RHEA:13065"/>
        <dbReference type="ChEBI" id="CHEBI:15377"/>
        <dbReference type="ChEBI" id="CHEBI:15378"/>
        <dbReference type="ChEBI" id="CHEBI:30616"/>
        <dbReference type="ChEBI" id="CHEBI:43474"/>
        <dbReference type="ChEBI" id="CHEBI:456216"/>
        <dbReference type="EC" id="5.6.2.4"/>
    </reaction>
</comment>
<dbReference type="Pfam" id="PF00580">
    <property type="entry name" value="UvrD-helicase"/>
    <property type="match status" value="1"/>
</dbReference>
<evidence type="ECO:0000256" key="2">
    <source>
        <dbReference type="ARBA" id="ARBA00022741"/>
    </source>
</evidence>
<organism evidence="14 17">
    <name type="scientific">Exiguobacterium indicum</name>
    <dbReference type="NCBI Taxonomy" id="296995"/>
    <lineage>
        <taxon>Bacteria</taxon>
        <taxon>Bacillati</taxon>
        <taxon>Bacillota</taxon>
        <taxon>Bacilli</taxon>
        <taxon>Bacillales</taxon>
        <taxon>Bacillales Family XII. Incertae Sedis</taxon>
        <taxon>Exiguobacterium</taxon>
    </lineage>
</organism>
<accession>A0A0V8GFJ7</accession>
<dbReference type="Proteomes" id="UP000072605">
    <property type="component" value="Unassembled WGS sequence"/>
</dbReference>
<dbReference type="GO" id="GO:0016787">
    <property type="term" value="F:hydrolase activity"/>
    <property type="evidence" value="ECO:0007669"/>
    <property type="project" value="UniProtKB-UniRule"/>
</dbReference>
<evidence type="ECO:0000256" key="10">
    <source>
        <dbReference type="ARBA" id="ARBA00048988"/>
    </source>
</evidence>
<keyword evidence="3 11" id="KW-0378">Hydrolase</keyword>
<keyword evidence="5 11" id="KW-0067">ATP-binding</keyword>
<evidence type="ECO:0000256" key="4">
    <source>
        <dbReference type="ARBA" id="ARBA00022806"/>
    </source>
</evidence>
<dbReference type="PROSITE" id="PS51198">
    <property type="entry name" value="UVRD_HELICASE_ATP_BIND"/>
    <property type="match status" value="1"/>
</dbReference>
<keyword evidence="7" id="KW-0413">Isomerase</keyword>
<feature type="domain" description="UvrD-like helicase C-terminal" evidence="13">
    <location>
        <begin position="305"/>
        <end position="567"/>
    </location>
</feature>
<dbReference type="Proteomes" id="UP001387110">
    <property type="component" value="Unassembled WGS sequence"/>
</dbReference>